<dbReference type="EMBL" id="SCWA01000022">
    <property type="protein sequence ID" value="TDL94129.1"/>
    <property type="molecule type" value="Genomic_DNA"/>
</dbReference>
<protein>
    <submittedName>
        <fullName evidence="1">IDEAL domain protein</fullName>
    </submittedName>
</protein>
<accession>A0A4R6BAZ0</accession>
<keyword evidence="2" id="KW-1185">Reference proteome</keyword>
<name>A0A4R6BAZ0_9STAP</name>
<evidence type="ECO:0000313" key="1">
    <source>
        <dbReference type="EMBL" id="TDL94129.1"/>
    </source>
</evidence>
<gene>
    <name evidence="1" type="ORF">ERX27_09925</name>
</gene>
<organism evidence="1 2">
    <name type="scientific">Macrococcus brunensis</name>
    <dbReference type="NCBI Taxonomy" id="198483"/>
    <lineage>
        <taxon>Bacteria</taxon>
        <taxon>Bacillati</taxon>
        <taxon>Bacillota</taxon>
        <taxon>Bacilli</taxon>
        <taxon>Bacillales</taxon>
        <taxon>Staphylococcaceae</taxon>
        <taxon>Macrococcus</taxon>
    </lineage>
</organism>
<evidence type="ECO:0000313" key="2">
    <source>
        <dbReference type="Proteomes" id="UP000295310"/>
    </source>
</evidence>
<proteinExistence type="predicted"/>
<dbReference type="Gene3D" id="4.10.810.10">
    <property type="entry name" value="Virus Scaffolding Protein, Chain A"/>
    <property type="match status" value="1"/>
</dbReference>
<dbReference type="Proteomes" id="UP000295310">
    <property type="component" value="Unassembled WGS sequence"/>
</dbReference>
<sequence>MQQLNQNGLEMFIGNLNNLYIELLIEDAIRENQKKEYQQLIEESLIKRNEQDFLLYTTALKELEAM</sequence>
<dbReference type="OrthoDB" id="2418442at2"/>
<dbReference type="InterPro" id="IPR027393">
    <property type="entry name" value="Virus_scaffolding_prot_C"/>
</dbReference>
<dbReference type="RefSeq" id="WP_133432671.1">
    <property type="nucleotide sequence ID" value="NZ_CP092179.1"/>
</dbReference>
<dbReference type="AlphaFoldDB" id="A0A4R6BAZ0"/>
<comment type="caution">
    <text evidence="1">The sequence shown here is derived from an EMBL/GenBank/DDBJ whole genome shotgun (WGS) entry which is preliminary data.</text>
</comment>
<reference evidence="1 2" key="1">
    <citation type="submission" date="2019-01" db="EMBL/GenBank/DDBJ databases">
        <title>Draft genome sequences of the type strains of six Macrococcus species.</title>
        <authorList>
            <person name="Mazhar S."/>
            <person name="Altermann E."/>
            <person name="Hill C."/>
            <person name="Mcauliffe O."/>
        </authorList>
    </citation>
    <scope>NUCLEOTIDE SEQUENCE [LARGE SCALE GENOMIC DNA]</scope>
    <source>
        <strain evidence="1 2">CCM4811</strain>
    </source>
</reference>